<accession>A0AAN8FUR7</accession>
<dbReference type="AlphaFoldDB" id="A0AAN8FUR7"/>
<name>A0AAN8FUR7_TRICO</name>
<reference evidence="1 2" key="1">
    <citation type="submission" date="2019-10" db="EMBL/GenBank/DDBJ databases">
        <title>Assembly and Annotation for the nematode Trichostrongylus colubriformis.</title>
        <authorList>
            <person name="Martin J."/>
        </authorList>
    </citation>
    <scope>NUCLEOTIDE SEQUENCE [LARGE SCALE GENOMIC DNA]</scope>
    <source>
        <strain evidence="1">G859</strain>
        <tissue evidence="1">Whole worm</tissue>
    </source>
</reference>
<evidence type="ECO:0000313" key="1">
    <source>
        <dbReference type="EMBL" id="KAK5970598.1"/>
    </source>
</evidence>
<keyword evidence="2" id="KW-1185">Reference proteome</keyword>
<comment type="caution">
    <text evidence="1">The sequence shown here is derived from an EMBL/GenBank/DDBJ whole genome shotgun (WGS) entry which is preliminary data.</text>
</comment>
<dbReference type="EMBL" id="WIXE01018795">
    <property type="protein sequence ID" value="KAK5970598.1"/>
    <property type="molecule type" value="Genomic_DNA"/>
</dbReference>
<gene>
    <name evidence="1" type="ORF">GCK32_000389</name>
</gene>
<organism evidence="1 2">
    <name type="scientific">Trichostrongylus colubriformis</name>
    <name type="common">Black scour worm</name>
    <dbReference type="NCBI Taxonomy" id="6319"/>
    <lineage>
        <taxon>Eukaryota</taxon>
        <taxon>Metazoa</taxon>
        <taxon>Ecdysozoa</taxon>
        <taxon>Nematoda</taxon>
        <taxon>Chromadorea</taxon>
        <taxon>Rhabditida</taxon>
        <taxon>Rhabditina</taxon>
        <taxon>Rhabditomorpha</taxon>
        <taxon>Strongyloidea</taxon>
        <taxon>Trichostrongylidae</taxon>
        <taxon>Trichostrongylus</taxon>
    </lineage>
</organism>
<sequence>MFDIVIKALDALCSFVHRFHCFGSRQHDVRDHLLEQGTGIGVYRHTVICGEWEYKLQPSECWKLPMAIESVQHD</sequence>
<dbReference type="Proteomes" id="UP001331761">
    <property type="component" value="Unassembled WGS sequence"/>
</dbReference>
<proteinExistence type="predicted"/>
<protein>
    <submittedName>
        <fullName evidence="1">Uncharacterized protein</fullName>
    </submittedName>
</protein>
<evidence type="ECO:0000313" key="2">
    <source>
        <dbReference type="Proteomes" id="UP001331761"/>
    </source>
</evidence>